<dbReference type="Pfam" id="PF00697">
    <property type="entry name" value="PRAI"/>
    <property type="match status" value="1"/>
</dbReference>
<dbReference type="SUPFAM" id="SSF51366">
    <property type="entry name" value="Ribulose-phoshate binding barrel"/>
    <property type="match status" value="1"/>
</dbReference>
<protein>
    <recommendedName>
        <fullName evidence="4 9">N-(5'-phosphoribosyl)anthranilate isomerase</fullName>
        <shortName evidence="9">PRAI</shortName>
        <ecNumber evidence="3 9">5.3.1.24</ecNumber>
    </recommendedName>
</protein>
<dbReference type="InterPro" id="IPR013785">
    <property type="entry name" value="Aldolase_TIM"/>
</dbReference>
<feature type="domain" description="N-(5'phosphoribosyl) anthranilate isomerase (PRAI)" evidence="10">
    <location>
        <begin position="5"/>
        <end position="211"/>
    </location>
</feature>
<dbReference type="EMBL" id="WNKS01000002">
    <property type="protein sequence ID" value="MTV30199.1"/>
    <property type="molecule type" value="Genomic_DNA"/>
</dbReference>
<evidence type="ECO:0000313" key="12">
    <source>
        <dbReference type="Proteomes" id="UP000439113"/>
    </source>
</evidence>
<evidence type="ECO:0000256" key="6">
    <source>
        <dbReference type="ARBA" id="ARBA00022822"/>
    </source>
</evidence>
<evidence type="ECO:0000256" key="7">
    <source>
        <dbReference type="ARBA" id="ARBA00023141"/>
    </source>
</evidence>
<comment type="similarity">
    <text evidence="9">Belongs to the TrpF family.</text>
</comment>
<dbReference type="AlphaFoldDB" id="A0A6N8DII2"/>
<dbReference type="InterPro" id="IPR001240">
    <property type="entry name" value="PRAI_dom"/>
</dbReference>
<dbReference type="CDD" id="cd00405">
    <property type="entry name" value="PRAI"/>
    <property type="match status" value="1"/>
</dbReference>
<dbReference type="Gene3D" id="3.20.20.70">
    <property type="entry name" value="Aldolase class I"/>
    <property type="match status" value="1"/>
</dbReference>
<evidence type="ECO:0000256" key="8">
    <source>
        <dbReference type="ARBA" id="ARBA00023235"/>
    </source>
</evidence>
<organism evidence="11 12">
    <name type="scientific">Rhodoblastus acidophilus</name>
    <name type="common">Rhodopseudomonas acidophila</name>
    <dbReference type="NCBI Taxonomy" id="1074"/>
    <lineage>
        <taxon>Bacteria</taxon>
        <taxon>Pseudomonadati</taxon>
        <taxon>Pseudomonadota</taxon>
        <taxon>Alphaproteobacteria</taxon>
        <taxon>Hyphomicrobiales</taxon>
        <taxon>Rhodoblastaceae</taxon>
        <taxon>Rhodoblastus</taxon>
    </lineage>
</organism>
<dbReference type="Proteomes" id="UP000439113">
    <property type="component" value="Unassembled WGS sequence"/>
</dbReference>
<comment type="pathway">
    <text evidence="2 9">Amino-acid biosynthesis; L-tryptophan biosynthesis; L-tryptophan from chorismate: step 3/5.</text>
</comment>
<gene>
    <name evidence="9" type="primary">trpF</name>
    <name evidence="11" type="ORF">GJ654_04240</name>
</gene>
<evidence type="ECO:0000313" key="11">
    <source>
        <dbReference type="EMBL" id="MTV30199.1"/>
    </source>
</evidence>
<evidence type="ECO:0000256" key="5">
    <source>
        <dbReference type="ARBA" id="ARBA00022605"/>
    </source>
</evidence>
<comment type="caution">
    <text evidence="11">The sequence shown here is derived from an EMBL/GenBank/DDBJ whole genome shotgun (WGS) entry which is preliminary data.</text>
</comment>
<evidence type="ECO:0000256" key="2">
    <source>
        <dbReference type="ARBA" id="ARBA00004664"/>
    </source>
</evidence>
<evidence type="ECO:0000256" key="3">
    <source>
        <dbReference type="ARBA" id="ARBA00012572"/>
    </source>
</evidence>
<dbReference type="RefSeq" id="WP_155444845.1">
    <property type="nucleotide sequence ID" value="NZ_JAOQNR010000002.1"/>
</dbReference>
<dbReference type="HAMAP" id="MF_00135">
    <property type="entry name" value="PRAI"/>
    <property type="match status" value="1"/>
</dbReference>
<evidence type="ECO:0000256" key="9">
    <source>
        <dbReference type="HAMAP-Rule" id="MF_00135"/>
    </source>
</evidence>
<keyword evidence="6 9" id="KW-0822">Tryptophan biosynthesis</keyword>
<dbReference type="EC" id="5.3.1.24" evidence="3 9"/>
<keyword evidence="5 9" id="KW-0028">Amino-acid biosynthesis</keyword>
<reference evidence="11 12" key="1">
    <citation type="submission" date="2019-11" db="EMBL/GenBank/DDBJ databases">
        <title>Whole-genome sequence of a Rhodoblastus acidophilus DSM 142.</title>
        <authorList>
            <person name="Kyndt J.A."/>
            <person name="Meyer T.E."/>
        </authorList>
    </citation>
    <scope>NUCLEOTIDE SEQUENCE [LARGE SCALE GENOMIC DNA]</scope>
    <source>
        <strain evidence="11 12">DSM 142</strain>
    </source>
</reference>
<dbReference type="NCBIfam" id="NF002295">
    <property type="entry name" value="PRK01222.1-1"/>
    <property type="match status" value="1"/>
</dbReference>
<dbReference type="PANTHER" id="PTHR42894:SF1">
    <property type="entry name" value="N-(5'-PHOSPHORIBOSYL)ANTHRANILATE ISOMERASE"/>
    <property type="match status" value="1"/>
</dbReference>
<dbReference type="InterPro" id="IPR044643">
    <property type="entry name" value="TrpF_fam"/>
</dbReference>
<keyword evidence="7 9" id="KW-0057">Aromatic amino acid biosynthesis</keyword>
<dbReference type="InterPro" id="IPR011060">
    <property type="entry name" value="RibuloseP-bd_barrel"/>
</dbReference>
<proteinExistence type="inferred from homology"/>
<evidence type="ECO:0000259" key="10">
    <source>
        <dbReference type="Pfam" id="PF00697"/>
    </source>
</evidence>
<dbReference type="OrthoDB" id="9796196at2"/>
<evidence type="ECO:0000256" key="1">
    <source>
        <dbReference type="ARBA" id="ARBA00001164"/>
    </source>
</evidence>
<dbReference type="PANTHER" id="PTHR42894">
    <property type="entry name" value="N-(5'-PHOSPHORIBOSYL)ANTHRANILATE ISOMERASE"/>
    <property type="match status" value="1"/>
</dbReference>
<sequence length="221" mass="23218">MALTIKICGVTTPDAVRAAVDAGADMVGFVFFPRSPRNLSLGEACALSASIEGKAQKVALVVNADDGLIEDIVREFKPDLLQMHGSESAERVAAIRRKFGVPILKATGVAQPSDLAEVEAYLGVADRILLDAKPPKGAELPGGNGLKFDWTLADGFSKRTGCKDWLLSGGLNPENVGEAIRLTLAPGVDVSSGVEDSPGKKSVEKIRAFIAAARRAQDHLA</sequence>
<evidence type="ECO:0000256" key="4">
    <source>
        <dbReference type="ARBA" id="ARBA00022272"/>
    </source>
</evidence>
<dbReference type="GO" id="GO:0000162">
    <property type="term" value="P:L-tryptophan biosynthetic process"/>
    <property type="evidence" value="ECO:0007669"/>
    <property type="project" value="UniProtKB-UniRule"/>
</dbReference>
<dbReference type="GO" id="GO:0004640">
    <property type="term" value="F:phosphoribosylanthranilate isomerase activity"/>
    <property type="evidence" value="ECO:0007669"/>
    <property type="project" value="UniProtKB-UniRule"/>
</dbReference>
<comment type="catalytic activity">
    <reaction evidence="1 9">
        <text>N-(5-phospho-beta-D-ribosyl)anthranilate = 1-(2-carboxyphenylamino)-1-deoxy-D-ribulose 5-phosphate</text>
        <dbReference type="Rhea" id="RHEA:21540"/>
        <dbReference type="ChEBI" id="CHEBI:18277"/>
        <dbReference type="ChEBI" id="CHEBI:58613"/>
        <dbReference type="EC" id="5.3.1.24"/>
    </reaction>
</comment>
<accession>A0A6N8DII2</accession>
<dbReference type="UniPathway" id="UPA00035">
    <property type="reaction ID" value="UER00042"/>
</dbReference>
<name>A0A6N8DII2_RHOAC</name>
<keyword evidence="8 9" id="KW-0413">Isomerase</keyword>